<dbReference type="Gene3D" id="1.10.10.10">
    <property type="entry name" value="Winged helix-like DNA-binding domain superfamily/Winged helix DNA-binding domain"/>
    <property type="match status" value="1"/>
</dbReference>
<reference evidence="4 5" key="2">
    <citation type="submission" date="2014-09" db="EMBL/GenBank/DDBJ databases">
        <authorList>
            <consortium name="NBRP consortium"/>
            <person name="Sawabe T."/>
            <person name="Meirelles P."/>
            <person name="Nakanishi M."/>
            <person name="Sayaka M."/>
            <person name="Hattori M."/>
            <person name="Ohkuma M."/>
        </authorList>
    </citation>
    <scope>NUCLEOTIDE SEQUENCE [LARGE SCALE GENOMIC DNA]</scope>
    <source>
        <strain evidence="4 5">JCM 19240</strain>
    </source>
</reference>
<proteinExistence type="predicted"/>
<evidence type="ECO:0000256" key="1">
    <source>
        <dbReference type="ARBA" id="ARBA00023125"/>
    </source>
</evidence>
<name>A0A090TDP9_9VIBR</name>
<keyword evidence="5" id="KW-1185">Reference proteome</keyword>
<evidence type="ECO:0000259" key="3">
    <source>
        <dbReference type="PROSITE" id="PS51755"/>
    </source>
</evidence>
<dbReference type="GO" id="GO:0000160">
    <property type="term" value="P:phosphorelay signal transduction system"/>
    <property type="evidence" value="ECO:0007669"/>
    <property type="project" value="InterPro"/>
</dbReference>
<dbReference type="InterPro" id="IPR036388">
    <property type="entry name" value="WH-like_DNA-bd_sf"/>
</dbReference>
<reference evidence="4 5" key="1">
    <citation type="submission" date="2014-09" db="EMBL/GenBank/DDBJ databases">
        <title>Vibrio maritimus JCM 19240. (C210) whole genome shotgun sequence.</title>
        <authorList>
            <person name="Sawabe T."/>
            <person name="Meirelles P."/>
            <person name="Nakanishi M."/>
            <person name="Sayaka M."/>
            <person name="Hattori M."/>
            <person name="Ohkuma M."/>
        </authorList>
    </citation>
    <scope>NUCLEOTIDE SEQUENCE [LARGE SCALE GENOMIC DNA]</scope>
    <source>
        <strain evidence="4 5">JCM 19240</strain>
    </source>
</reference>
<sequence>MTGRELKPHDRTVDVTIRRIRKHFESVSGTPEIIATIHGEGYRFCGDLEE</sequence>
<dbReference type="AlphaFoldDB" id="A0A090TDP9"/>
<dbReference type="Pfam" id="PF00486">
    <property type="entry name" value="Trans_reg_C"/>
    <property type="match status" value="1"/>
</dbReference>
<dbReference type="InterPro" id="IPR016032">
    <property type="entry name" value="Sig_transdc_resp-reg_C-effctor"/>
</dbReference>
<dbReference type="SUPFAM" id="SSF46894">
    <property type="entry name" value="C-terminal effector domain of the bipartite response regulators"/>
    <property type="match status" value="1"/>
</dbReference>
<dbReference type="GO" id="GO:0003677">
    <property type="term" value="F:DNA binding"/>
    <property type="evidence" value="ECO:0007669"/>
    <property type="project" value="UniProtKB-UniRule"/>
</dbReference>
<keyword evidence="1 2" id="KW-0238">DNA-binding</keyword>
<accession>A0A090TDP9</accession>
<evidence type="ECO:0000256" key="2">
    <source>
        <dbReference type="PROSITE-ProRule" id="PRU01091"/>
    </source>
</evidence>
<dbReference type="GO" id="GO:0006355">
    <property type="term" value="P:regulation of DNA-templated transcription"/>
    <property type="evidence" value="ECO:0007669"/>
    <property type="project" value="InterPro"/>
</dbReference>
<comment type="caution">
    <text evidence="4">The sequence shown here is derived from an EMBL/GenBank/DDBJ whole genome shotgun (WGS) entry which is preliminary data.</text>
</comment>
<protein>
    <submittedName>
        <fullName evidence="4">Aerobic respiration control protein arcA</fullName>
    </submittedName>
</protein>
<dbReference type="EMBL" id="BBMT01000024">
    <property type="protein sequence ID" value="GAL37986.1"/>
    <property type="molecule type" value="Genomic_DNA"/>
</dbReference>
<evidence type="ECO:0000313" key="4">
    <source>
        <dbReference type="EMBL" id="GAL37986.1"/>
    </source>
</evidence>
<evidence type="ECO:0000313" key="5">
    <source>
        <dbReference type="Proteomes" id="UP000029224"/>
    </source>
</evidence>
<dbReference type="Proteomes" id="UP000029224">
    <property type="component" value="Unassembled WGS sequence"/>
</dbReference>
<gene>
    <name evidence="4" type="ORF">JCM19240_2910</name>
</gene>
<feature type="DNA-binding region" description="OmpR/PhoB-type" evidence="2">
    <location>
        <begin position="1"/>
        <end position="46"/>
    </location>
</feature>
<feature type="domain" description="OmpR/PhoB-type" evidence="3">
    <location>
        <begin position="1"/>
        <end position="46"/>
    </location>
</feature>
<dbReference type="InterPro" id="IPR001867">
    <property type="entry name" value="OmpR/PhoB-type_DNA-bd"/>
</dbReference>
<dbReference type="PROSITE" id="PS51755">
    <property type="entry name" value="OMPR_PHOB"/>
    <property type="match status" value="1"/>
</dbReference>
<organism evidence="4 5">
    <name type="scientific">Vibrio maritimus</name>
    <dbReference type="NCBI Taxonomy" id="990268"/>
    <lineage>
        <taxon>Bacteria</taxon>
        <taxon>Pseudomonadati</taxon>
        <taxon>Pseudomonadota</taxon>
        <taxon>Gammaproteobacteria</taxon>
        <taxon>Vibrionales</taxon>
        <taxon>Vibrionaceae</taxon>
        <taxon>Vibrio</taxon>
    </lineage>
</organism>